<evidence type="ECO:0000256" key="8">
    <source>
        <dbReference type="ARBA" id="ARBA00081861"/>
    </source>
</evidence>
<dbReference type="PROSITE" id="PS50086">
    <property type="entry name" value="TBC_RABGAP"/>
    <property type="match status" value="1"/>
</dbReference>
<keyword evidence="4" id="KW-0963">Cytoplasm</keyword>
<dbReference type="InterPro" id="IPR000195">
    <property type="entry name" value="Rab-GAP-TBC_dom"/>
</dbReference>
<evidence type="ECO:0000256" key="5">
    <source>
        <dbReference type="ARBA" id="ARBA00022737"/>
    </source>
</evidence>
<dbReference type="SUPFAM" id="SSF47923">
    <property type="entry name" value="Ypt/Rab-GAP domain of gyp1p"/>
    <property type="match status" value="2"/>
</dbReference>
<dbReference type="CTD" id="20195568"/>
<reference evidence="10 12" key="2">
    <citation type="journal article" date="2013" name="Nature">
        <title>Insights into bilaterian evolution from three spiralian genomes.</title>
        <authorList>
            <person name="Simakov O."/>
            <person name="Marletaz F."/>
            <person name="Cho S.J."/>
            <person name="Edsinger-Gonzales E."/>
            <person name="Havlak P."/>
            <person name="Hellsten U."/>
            <person name="Kuo D.H."/>
            <person name="Larsson T."/>
            <person name="Lv J."/>
            <person name="Arendt D."/>
            <person name="Savage R."/>
            <person name="Osoegawa K."/>
            <person name="de Jong P."/>
            <person name="Grimwood J."/>
            <person name="Chapman J.A."/>
            <person name="Shapiro H."/>
            <person name="Aerts A."/>
            <person name="Otillar R.P."/>
            <person name="Terry A.Y."/>
            <person name="Boore J.L."/>
            <person name="Grigoriev I.V."/>
            <person name="Lindberg D.R."/>
            <person name="Seaver E.C."/>
            <person name="Weisblat D.A."/>
            <person name="Putnam N.H."/>
            <person name="Rokhsar D.S."/>
        </authorList>
    </citation>
    <scope>NUCLEOTIDE SEQUENCE</scope>
</reference>
<dbReference type="GeneID" id="20195568"/>
<organism evidence="11 12">
    <name type="scientific">Helobdella robusta</name>
    <name type="common">Californian leech</name>
    <dbReference type="NCBI Taxonomy" id="6412"/>
    <lineage>
        <taxon>Eukaryota</taxon>
        <taxon>Metazoa</taxon>
        <taxon>Spiralia</taxon>
        <taxon>Lophotrochozoa</taxon>
        <taxon>Annelida</taxon>
        <taxon>Clitellata</taxon>
        <taxon>Hirudinea</taxon>
        <taxon>Rhynchobdellida</taxon>
        <taxon>Glossiphoniidae</taxon>
        <taxon>Helobdella</taxon>
    </lineage>
</organism>
<feature type="domain" description="Rab-GAP TBC" evidence="9">
    <location>
        <begin position="89"/>
        <end position="286"/>
    </location>
</feature>
<dbReference type="Gene3D" id="1.10.472.80">
    <property type="entry name" value="Ypt/Rab-GAP domain of gyp1p, domain 3"/>
    <property type="match status" value="1"/>
</dbReference>
<dbReference type="eggNOG" id="KOG4436">
    <property type="taxonomic scope" value="Eukaryota"/>
</dbReference>
<sequence length="485" mass="55628">MNHLWRKAIADTLYLVKINKKNNKNNNKNNNFDKLKQVRPLKVNYDEITPCLRRVSVVWDRMLKQNFSSLLLVSICYKFDLLKCSIFLGVPRKRRGQIWLYLIHQWKHLGRHQQHNYSDELEGRPYREILKNWSTHQHAILIDLGRTFPGHPLFSTQLGAGQIALFNILKAYSLIDAQVGYCQGISFVAGVLLMHAPEELSFKLLKHLMFDLGLRKQYEMDMIHLQIKLYQLSRLVHDLHRDLFEHLEGLEINPTLYAASWFLTVFSSQFPLGFVARVFDLIFLQGIDVITKVALVLLGNHKELIKQCQGFEGTVDFLKTTLPEMGIIQMERIINQVFDMDISRQLQSYKSEYYLLKDEMMALKSNSSTDAASKNVVAKKTSTAATITAMSSTNNSSITITTFSTTAEQQRVSPSETSATTTLAPATTTLTSATTTTEQQHLQQLATYCIILEDFLNSAQPCLSEELRNDLNKIFKKKPKFLLNQ</sequence>
<accession>T1EG66</accession>
<dbReference type="SMART" id="SM00164">
    <property type="entry name" value="TBC"/>
    <property type="match status" value="1"/>
</dbReference>
<name>T1EG66_HELRO</name>
<reference evidence="12" key="1">
    <citation type="submission" date="2012-12" db="EMBL/GenBank/DDBJ databases">
        <authorList>
            <person name="Hellsten U."/>
            <person name="Grimwood J."/>
            <person name="Chapman J.A."/>
            <person name="Shapiro H."/>
            <person name="Aerts A."/>
            <person name="Otillar R.P."/>
            <person name="Terry A.Y."/>
            <person name="Boore J.L."/>
            <person name="Simakov O."/>
            <person name="Marletaz F."/>
            <person name="Cho S.-J."/>
            <person name="Edsinger-Gonzales E."/>
            <person name="Havlak P."/>
            <person name="Kuo D.-H."/>
            <person name="Larsson T."/>
            <person name="Lv J."/>
            <person name="Arendt D."/>
            <person name="Savage R."/>
            <person name="Osoegawa K."/>
            <person name="de Jong P."/>
            <person name="Lindberg D.R."/>
            <person name="Seaver E.C."/>
            <person name="Weisblat D.A."/>
            <person name="Putnam N.H."/>
            <person name="Grigoriev I.V."/>
            <person name="Rokhsar D.S."/>
        </authorList>
    </citation>
    <scope>NUCLEOTIDE SEQUENCE</scope>
</reference>
<proteinExistence type="predicted"/>
<dbReference type="RefSeq" id="XP_009027162.1">
    <property type="nucleotide sequence ID" value="XM_009028914.1"/>
</dbReference>
<keyword evidence="6" id="KW-0007">Acetylation</keyword>
<evidence type="ECO:0000313" key="11">
    <source>
        <dbReference type="EnsemblMetazoa" id="HelroP115111"/>
    </source>
</evidence>
<comment type="subcellular location">
    <subcellularLocation>
        <location evidence="1">Cytoplasm</location>
    </subcellularLocation>
</comment>
<evidence type="ECO:0000256" key="1">
    <source>
        <dbReference type="ARBA" id="ARBA00004496"/>
    </source>
</evidence>
<dbReference type="FunFam" id="1.10.8.270:FF:000001">
    <property type="entry name" value="TBC1 domain family member 1"/>
    <property type="match status" value="1"/>
</dbReference>
<dbReference type="KEGG" id="hro:HELRODRAFT_115111"/>
<dbReference type="FunFam" id="1.10.472.80:FF:000003">
    <property type="entry name" value="Putative TBC1 domain family member 1"/>
    <property type="match status" value="1"/>
</dbReference>
<dbReference type="GO" id="GO:0032869">
    <property type="term" value="P:cellular response to insulin stimulus"/>
    <property type="evidence" value="ECO:0007669"/>
    <property type="project" value="UniProtKB-ARBA"/>
</dbReference>
<dbReference type="Gene3D" id="1.10.10.2750">
    <property type="match status" value="1"/>
</dbReference>
<keyword evidence="2" id="KW-0343">GTPase activation</keyword>
<dbReference type="InterPro" id="IPR050302">
    <property type="entry name" value="Rab_GAP_TBC_domain"/>
</dbReference>
<reference evidence="11" key="3">
    <citation type="submission" date="2015-06" db="UniProtKB">
        <authorList>
            <consortium name="EnsemblMetazoa"/>
        </authorList>
    </citation>
    <scope>IDENTIFICATION</scope>
</reference>
<dbReference type="EMBL" id="AMQM01007116">
    <property type="status" value="NOT_ANNOTATED_CDS"/>
    <property type="molecule type" value="Genomic_DNA"/>
</dbReference>
<dbReference type="FunFam" id="1.10.10.2750:FF:000002">
    <property type="entry name" value="TBC1 domain family member 4"/>
    <property type="match status" value="1"/>
</dbReference>
<evidence type="ECO:0000313" key="10">
    <source>
        <dbReference type="EMBL" id="ESN94810.1"/>
    </source>
</evidence>
<dbReference type="InterPro" id="IPR035969">
    <property type="entry name" value="Rab-GAP_TBC_sf"/>
</dbReference>
<keyword evidence="12" id="KW-1185">Reference proteome</keyword>
<dbReference type="InParanoid" id="T1EG66"/>
<dbReference type="GO" id="GO:0005794">
    <property type="term" value="C:Golgi apparatus"/>
    <property type="evidence" value="ECO:0000318"/>
    <property type="project" value="GO_Central"/>
</dbReference>
<evidence type="ECO:0000313" key="12">
    <source>
        <dbReference type="Proteomes" id="UP000015101"/>
    </source>
</evidence>
<evidence type="ECO:0000256" key="6">
    <source>
        <dbReference type="ARBA" id="ARBA00022990"/>
    </source>
</evidence>
<dbReference type="HOGENOM" id="CLU_562950_0_0_1"/>
<protein>
    <recommendedName>
        <fullName evidence="7">TBC1 domain family member 4</fullName>
    </recommendedName>
    <alternativeName>
        <fullName evidence="8">Akt substrate of 160 kDa</fullName>
    </alternativeName>
</protein>
<dbReference type="OrthoDB" id="295078at2759"/>
<keyword evidence="3" id="KW-0488">Methylation</keyword>
<gene>
    <name evidence="11" type="primary">20195568</name>
    <name evidence="10" type="ORF">HELRODRAFT_115111</name>
</gene>
<keyword evidence="5" id="KW-0677">Repeat</keyword>
<evidence type="ECO:0000256" key="7">
    <source>
        <dbReference type="ARBA" id="ARBA00072013"/>
    </source>
</evidence>
<dbReference type="GO" id="GO:0005096">
    <property type="term" value="F:GTPase activator activity"/>
    <property type="evidence" value="ECO:0000318"/>
    <property type="project" value="GO_Central"/>
</dbReference>
<evidence type="ECO:0000259" key="9">
    <source>
        <dbReference type="PROSITE" id="PS50086"/>
    </source>
</evidence>
<dbReference type="OMA" id="MHAPEEL"/>
<dbReference type="Pfam" id="PF00566">
    <property type="entry name" value="RabGAP-TBC"/>
    <property type="match status" value="1"/>
</dbReference>
<dbReference type="Proteomes" id="UP000015101">
    <property type="component" value="Unassembled WGS sequence"/>
</dbReference>
<evidence type="ECO:0000256" key="3">
    <source>
        <dbReference type="ARBA" id="ARBA00022481"/>
    </source>
</evidence>
<evidence type="ECO:0000256" key="4">
    <source>
        <dbReference type="ARBA" id="ARBA00022490"/>
    </source>
</evidence>
<dbReference type="AlphaFoldDB" id="T1EG66"/>
<evidence type="ECO:0000256" key="2">
    <source>
        <dbReference type="ARBA" id="ARBA00022468"/>
    </source>
</evidence>
<dbReference type="EnsemblMetazoa" id="HelroT115111">
    <property type="protein sequence ID" value="HelroP115111"/>
    <property type="gene ID" value="HelroG115111"/>
</dbReference>
<dbReference type="EMBL" id="KB097563">
    <property type="protein sequence ID" value="ESN94810.1"/>
    <property type="molecule type" value="Genomic_DNA"/>
</dbReference>
<dbReference type="PANTHER" id="PTHR47219:SF16">
    <property type="entry name" value="GTPASE ACTIVATING PROTEIN"/>
    <property type="match status" value="1"/>
</dbReference>
<dbReference type="PANTHER" id="PTHR47219">
    <property type="entry name" value="RAB GTPASE-ACTIVATING PROTEIN 1-LIKE"/>
    <property type="match status" value="1"/>
</dbReference>
<dbReference type="Gene3D" id="1.10.8.270">
    <property type="entry name" value="putative rabgap domain of human tbc1 domain family member 14 like domains"/>
    <property type="match status" value="1"/>
</dbReference>